<organism evidence="2">
    <name type="scientific">viral metagenome</name>
    <dbReference type="NCBI Taxonomy" id="1070528"/>
    <lineage>
        <taxon>unclassified sequences</taxon>
        <taxon>metagenomes</taxon>
        <taxon>organismal metagenomes</taxon>
    </lineage>
</organism>
<feature type="compositionally biased region" description="Polar residues" evidence="1">
    <location>
        <begin position="67"/>
        <end position="85"/>
    </location>
</feature>
<feature type="compositionally biased region" description="Low complexity" evidence="1">
    <location>
        <begin position="94"/>
        <end position="122"/>
    </location>
</feature>
<evidence type="ECO:0000256" key="1">
    <source>
        <dbReference type="SAM" id="MobiDB-lite"/>
    </source>
</evidence>
<accession>A0A6C0IWL0</accession>
<feature type="region of interest" description="Disordered" evidence="1">
    <location>
        <begin position="1"/>
        <end position="127"/>
    </location>
</feature>
<reference evidence="2" key="1">
    <citation type="journal article" date="2020" name="Nature">
        <title>Giant virus diversity and host interactions through global metagenomics.</title>
        <authorList>
            <person name="Schulz F."/>
            <person name="Roux S."/>
            <person name="Paez-Espino D."/>
            <person name="Jungbluth S."/>
            <person name="Walsh D.A."/>
            <person name="Denef V.J."/>
            <person name="McMahon K.D."/>
            <person name="Konstantinidis K.T."/>
            <person name="Eloe-Fadrosh E.A."/>
            <person name="Kyrpides N.C."/>
            <person name="Woyke T."/>
        </authorList>
    </citation>
    <scope>NUCLEOTIDE SEQUENCE</scope>
    <source>
        <strain evidence="2">GVMAG-M-3300025572-1</strain>
    </source>
</reference>
<proteinExistence type="predicted"/>
<dbReference type="AlphaFoldDB" id="A0A6C0IWL0"/>
<sequence>MSARYNQNHRFSRIPPVRREDREKGPTPNGTVPPGKCPVVSNVTPGPPIPGPVVSPTNGQQRGPVVSPTNGQQRGPVVSPTNGQQRGPVVSPTNGQQMNGQQMNGQQMNGQQMNGQQMNGQQVPGRAQIGSSRANNGAWSMLQQGGQYQSSQPVWQPDPEVRTSIGQISQAPIVSQPTQPVMRQQIWTPEPNTRSSTGQLTQPSNQLNLNEVGQSYLAVDSDGRIILARDGATYQLAGDDQGRVPIQADGQCGVWVQIVPNSTHSSGPSMAQMIRGQEGNQIISGMQSGPVSPPTPVAPTTANGIRQTRGMVSTQPNWYQQQLAQSTDDWYATQW</sequence>
<dbReference type="EMBL" id="MN740283">
    <property type="protein sequence ID" value="QHT97704.1"/>
    <property type="molecule type" value="Genomic_DNA"/>
</dbReference>
<protein>
    <submittedName>
        <fullName evidence="2">Uncharacterized protein</fullName>
    </submittedName>
</protein>
<evidence type="ECO:0000313" key="2">
    <source>
        <dbReference type="EMBL" id="QHT97704.1"/>
    </source>
</evidence>
<name>A0A6C0IWL0_9ZZZZ</name>